<sequence>MCNAEELMTDIYYTLLQIRYPKITTVVANNVEITILSGENRLSLLSWLLTEKSPQIASKFQKLKGAALEGSIFVIFNLFNIPIVKIFSFFAEELLRSYSEIGICTDKKLLLGNCPLKEQLPTLRLLLDFMKCLFLKSSDTKCNEKESIDDILNVYINEDPNTFMCNIEPKLSYFESMQYFENLQSNLNKHQESSPICKSENEEHVMEQVSEETNDHNLESLFNEEKKEKNEKEANDHNLDSLFNEEKKNFMEAYSSVDSWLKFNMESVKNNSYSMDADIDNIYTNFSSLIQFLQAKEEILNANIPKEIKKLNTPLNEIIGNTVTHTEEATNICIDT</sequence>
<gene>
    <name evidence="1" type="ORF">E2986_08618</name>
</gene>
<dbReference type="EMBL" id="WNWW01000429">
    <property type="protein sequence ID" value="KAF3424978.1"/>
    <property type="molecule type" value="Genomic_DNA"/>
</dbReference>
<proteinExistence type="predicted"/>
<protein>
    <submittedName>
        <fullName evidence="1">Uncharacterized protein</fullName>
    </submittedName>
</protein>
<keyword evidence="2" id="KW-1185">Reference proteome</keyword>
<evidence type="ECO:0000313" key="1">
    <source>
        <dbReference type="EMBL" id="KAF3424978.1"/>
    </source>
</evidence>
<accession>A0A833W9A9</accession>
<comment type="caution">
    <text evidence="1">The sequence shown here is derived from an EMBL/GenBank/DDBJ whole genome shotgun (WGS) entry which is preliminary data.</text>
</comment>
<name>A0A833W9A9_9HYME</name>
<evidence type="ECO:0000313" key="2">
    <source>
        <dbReference type="Proteomes" id="UP000655588"/>
    </source>
</evidence>
<organism evidence="1 2">
    <name type="scientific">Frieseomelitta varia</name>
    <dbReference type="NCBI Taxonomy" id="561572"/>
    <lineage>
        <taxon>Eukaryota</taxon>
        <taxon>Metazoa</taxon>
        <taxon>Ecdysozoa</taxon>
        <taxon>Arthropoda</taxon>
        <taxon>Hexapoda</taxon>
        <taxon>Insecta</taxon>
        <taxon>Pterygota</taxon>
        <taxon>Neoptera</taxon>
        <taxon>Endopterygota</taxon>
        <taxon>Hymenoptera</taxon>
        <taxon>Apocrita</taxon>
        <taxon>Aculeata</taxon>
        <taxon>Apoidea</taxon>
        <taxon>Anthophila</taxon>
        <taxon>Apidae</taxon>
        <taxon>Frieseomelitta</taxon>
    </lineage>
</organism>
<dbReference type="Proteomes" id="UP000655588">
    <property type="component" value="Unassembled WGS sequence"/>
</dbReference>
<dbReference type="AlphaFoldDB" id="A0A833W9A9"/>
<reference evidence="1" key="1">
    <citation type="submission" date="2019-11" db="EMBL/GenBank/DDBJ databases">
        <title>The nuclear and mitochondrial genomes of Frieseomelitta varia - a highly eusocial stingless bee (Meliponini) with a permanently sterile worker caste.</title>
        <authorList>
            <person name="Freitas F.C.P."/>
            <person name="Lourenco A.P."/>
            <person name="Nunes F.M.F."/>
            <person name="Paschoal A.R."/>
            <person name="Abreu F.C.P."/>
            <person name="Barbin F.O."/>
            <person name="Bataglia L."/>
            <person name="Cardoso-Junior C.A.M."/>
            <person name="Cervoni M.S."/>
            <person name="Silva S.R."/>
            <person name="Dalarmi F."/>
            <person name="Del Lama M.A."/>
            <person name="Depintor T.S."/>
            <person name="Ferreira K.M."/>
            <person name="Goria P.S."/>
            <person name="Jaskot M.C."/>
            <person name="Lago D.C."/>
            <person name="Luna-Lucena D."/>
            <person name="Moda L.M."/>
            <person name="Nascimento L."/>
            <person name="Pedrino M."/>
            <person name="Rabico F.O."/>
            <person name="Sanches F.C."/>
            <person name="Santos D.E."/>
            <person name="Santos C.G."/>
            <person name="Vieira J."/>
            <person name="Lopes T.F."/>
            <person name="Barchuk A.R."/>
            <person name="Hartfelder K."/>
            <person name="Simoes Z.L.P."/>
            <person name="Bitondi M.M.G."/>
            <person name="Pinheiro D.G."/>
        </authorList>
    </citation>
    <scope>NUCLEOTIDE SEQUENCE</scope>
    <source>
        <strain evidence="1">USP_RPSP 00005682</strain>
        <tissue evidence="1">Whole individual</tissue>
    </source>
</reference>